<dbReference type="EMBL" id="RBKV01000001">
    <property type="protein sequence ID" value="RKR97421.1"/>
    <property type="molecule type" value="Genomic_DNA"/>
</dbReference>
<proteinExistence type="predicted"/>
<gene>
    <name evidence="1" type="ORF">DFJ75_4292</name>
</gene>
<sequence length="147" mass="15712">MVEHVSGLGPIDYLVVEFPSGVTTFSESMFKSLLALVNKEIIRVLDLLVLRRSHTGELDVFEIEDLEFAELRILDATLAEILAADDIENLACAVAPGAAAGVIVWENVGVAPMAVAASEVGAQIVAQGRIPSRAVIDTIEADRKEGR</sequence>
<comment type="caution">
    <text evidence="1">The sequence shown here is derived from an EMBL/GenBank/DDBJ whole genome shotgun (WGS) entry which is preliminary data.</text>
</comment>
<evidence type="ECO:0008006" key="3">
    <source>
        <dbReference type="Google" id="ProtNLM"/>
    </source>
</evidence>
<evidence type="ECO:0000313" key="1">
    <source>
        <dbReference type="EMBL" id="RKR97421.1"/>
    </source>
</evidence>
<evidence type="ECO:0000313" key="2">
    <source>
        <dbReference type="Proteomes" id="UP000274762"/>
    </source>
</evidence>
<protein>
    <recommendedName>
        <fullName evidence="3">DUF1269 domain-containing protein</fullName>
    </recommendedName>
</protein>
<organism evidence="1 2">
    <name type="scientific">Williamsia marianensis</name>
    <dbReference type="NCBI Taxonomy" id="85044"/>
    <lineage>
        <taxon>Bacteria</taxon>
        <taxon>Bacillati</taxon>
        <taxon>Actinomycetota</taxon>
        <taxon>Actinomycetes</taxon>
        <taxon>Mycobacteriales</taxon>
        <taxon>Nocardiaceae</taxon>
        <taxon>Williamsia</taxon>
    </lineage>
</organism>
<reference evidence="1 2" key="1">
    <citation type="submission" date="2018-10" db="EMBL/GenBank/DDBJ databases">
        <title>Sequencing the genomes of 1000 actinobacteria strains.</title>
        <authorList>
            <person name="Klenk H.-P."/>
        </authorList>
    </citation>
    <scope>NUCLEOTIDE SEQUENCE [LARGE SCALE GENOMIC DNA]</scope>
    <source>
        <strain evidence="1 2">DSM 44343</strain>
    </source>
</reference>
<dbReference type="InterPro" id="IPR046288">
    <property type="entry name" value="DUF6325"/>
</dbReference>
<dbReference type="AlphaFoldDB" id="A0A495K8C6"/>
<accession>A0A495K8C6</accession>
<name>A0A495K8C6_WILMA</name>
<dbReference type="Pfam" id="PF19850">
    <property type="entry name" value="DUF6325"/>
    <property type="match status" value="1"/>
</dbReference>
<dbReference type="Proteomes" id="UP000274762">
    <property type="component" value="Unassembled WGS sequence"/>
</dbReference>